<proteinExistence type="predicted"/>
<gene>
    <name evidence="1" type="ORF">K3X48_08740</name>
</gene>
<sequence>MTSALPQETAQHRVLIIGNSHAGALRSAKEEFETLYPEVSLSFFASPGTSFKRGRPDKENNFVPKLFGDDDAATVVAINGCDKISLNGYDHILAVGHRPDLFGLCGLAGQEGGFGVLDLDIEAPHFLSRELVEDWLDHILDPWVKRMARLFGTQKGFSFTDAPYRSLSMLDEGETRREAQQFAQFQAIPFLGDLMTIYDQKLAAKLSDHGFGLVQQPLQTRAAPFATDARFCRGAADAAGDEISVDHRHMNAAFGLEILTEFANKQLGLPVRTSNG</sequence>
<evidence type="ECO:0000313" key="2">
    <source>
        <dbReference type="Proteomes" id="UP001057991"/>
    </source>
</evidence>
<dbReference type="GeneID" id="75103370"/>
<dbReference type="Proteomes" id="UP001057991">
    <property type="component" value="Chromosome"/>
</dbReference>
<dbReference type="AlphaFoldDB" id="A0A9Q9LU20"/>
<name>A0A9Q9LU20_9RHOB</name>
<organism evidence="1 2">
    <name type="scientific">Aliiroseovarius crassostreae</name>
    <dbReference type="NCBI Taxonomy" id="154981"/>
    <lineage>
        <taxon>Bacteria</taxon>
        <taxon>Pseudomonadati</taxon>
        <taxon>Pseudomonadota</taxon>
        <taxon>Alphaproteobacteria</taxon>
        <taxon>Rhodobacterales</taxon>
        <taxon>Paracoccaceae</taxon>
        <taxon>Aliiroseovarius</taxon>
    </lineage>
</organism>
<dbReference type="EMBL" id="CP080776">
    <property type="protein sequence ID" value="UWP94336.1"/>
    <property type="molecule type" value="Genomic_DNA"/>
</dbReference>
<evidence type="ECO:0000313" key="1">
    <source>
        <dbReference type="EMBL" id="UWP94336.1"/>
    </source>
</evidence>
<protein>
    <submittedName>
        <fullName evidence="1">Uncharacterized protein</fullName>
    </submittedName>
</protein>
<dbReference type="RefSeq" id="WP_259790784.1">
    <property type="nucleotide sequence ID" value="NZ_CP080772.1"/>
</dbReference>
<reference evidence="1" key="1">
    <citation type="submission" date="2021-08" db="EMBL/GenBank/DDBJ databases">
        <authorList>
            <person name="Nwanade C."/>
            <person name="Wang M."/>
            <person name="Masoudi A."/>
            <person name="Yu Z."/>
            <person name="Liu J."/>
        </authorList>
    </citation>
    <scope>NUCLEOTIDE SEQUENCE</scope>
    <source>
        <strain evidence="1">S056</strain>
    </source>
</reference>
<accession>A0A9Q9LU20</accession>